<dbReference type="InterPro" id="IPR025161">
    <property type="entry name" value="IS402-like_dom"/>
</dbReference>
<accession>A0A1Y5XVS2</accession>
<feature type="domain" description="Insertion element IS402-like" evidence="1">
    <location>
        <begin position="193"/>
        <end position="269"/>
    </location>
</feature>
<organism evidence="2 3">
    <name type="scientific">Kibdelosporangium aridum</name>
    <dbReference type="NCBI Taxonomy" id="2030"/>
    <lineage>
        <taxon>Bacteria</taxon>
        <taxon>Bacillati</taxon>
        <taxon>Actinomycetota</taxon>
        <taxon>Actinomycetes</taxon>
        <taxon>Pseudonocardiales</taxon>
        <taxon>Pseudonocardiaceae</taxon>
        <taxon>Kibdelosporangium</taxon>
    </lineage>
</organism>
<name>A0A1Y5XVS2_KIBAR</name>
<evidence type="ECO:0000313" key="2">
    <source>
        <dbReference type="EMBL" id="SMD14668.1"/>
    </source>
</evidence>
<dbReference type="PANTHER" id="PTHR46637:SF1">
    <property type="entry name" value="BLL5188 PROTEIN"/>
    <property type="match status" value="1"/>
</dbReference>
<dbReference type="Proteomes" id="UP000192674">
    <property type="component" value="Unassembled WGS sequence"/>
</dbReference>
<protein>
    <submittedName>
        <fullName evidence="2">Putative transposase of IS4/5 family</fullName>
    </submittedName>
</protein>
<dbReference type="OrthoDB" id="4546548at2"/>
<proteinExistence type="predicted"/>
<dbReference type="AlphaFoldDB" id="A0A1Y5XVS2"/>
<keyword evidence="3" id="KW-1185">Reference proteome</keyword>
<dbReference type="RefSeq" id="WP_084429529.1">
    <property type="nucleotide sequence ID" value="NZ_FWXV01000004.1"/>
</dbReference>
<sequence>MVPVLSSSEEFSEFDLLTRHLWPKFGDIYDYNLNGGEVSVDPQEWTAELKKAVRDYLLNELPDDVAPYLFDLDAGTLKNAAAKHVAVDVLITEAEPWEVAIKVQQAAVKAVPTLDELIGHLSDWPSEDERADTEEWLLEHANDDVLKGLVDNLAKDPVKDPFTFSLYGLTHEHQPFELLAKWHQAMGAAPSDLTDAEWELIVPFLPIGGNNALARTEEGQARLRQLVNGMLYRYHYGTGWTEVPRHYGDYSELTTRYANYKRVQVFRRMLAGLANTPGAERLVEWLRHIEATRGSRR</sequence>
<dbReference type="InterPro" id="IPR052909">
    <property type="entry name" value="Transposase_6_like"/>
</dbReference>
<gene>
    <name evidence="2" type="ORF">SAMN05661093_05093</name>
</gene>
<dbReference type="EMBL" id="FWXV01000004">
    <property type="protein sequence ID" value="SMD14668.1"/>
    <property type="molecule type" value="Genomic_DNA"/>
</dbReference>
<evidence type="ECO:0000259" key="1">
    <source>
        <dbReference type="Pfam" id="PF13340"/>
    </source>
</evidence>
<evidence type="ECO:0000313" key="3">
    <source>
        <dbReference type="Proteomes" id="UP000192674"/>
    </source>
</evidence>
<dbReference type="Pfam" id="PF13340">
    <property type="entry name" value="DUF4096"/>
    <property type="match status" value="1"/>
</dbReference>
<dbReference type="PANTHER" id="PTHR46637">
    <property type="entry name" value="TIS1421-TRANSPOSASE PROTEIN A"/>
    <property type="match status" value="1"/>
</dbReference>
<reference evidence="2 3" key="1">
    <citation type="submission" date="2017-04" db="EMBL/GenBank/DDBJ databases">
        <authorList>
            <person name="Afonso C.L."/>
            <person name="Miller P.J."/>
            <person name="Scott M.A."/>
            <person name="Spackman E."/>
            <person name="Goraichik I."/>
            <person name="Dimitrov K.M."/>
            <person name="Suarez D.L."/>
            <person name="Swayne D.E."/>
        </authorList>
    </citation>
    <scope>NUCLEOTIDE SEQUENCE [LARGE SCALE GENOMIC DNA]</scope>
    <source>
        <strain evidence="2 3">DSM 43828</strain>
    </source>
</reference>